<dbReference type="InterPro" id="IPR003737">
    <property type="entry name" value="GlcNAc_PI_deacetylase-related"/>
</dbReference>
<name>A0A917PA19_9DEIO</name>
<dbReference type="EMBL" id="BMOE01000002">
    <property type="protein sequence ID" value="GGJ68263.1"/>
    <property type="molecule type" value="Genomic_DNA"/>
</dbReference>
<dbReference type="RefSeq" id="WP_229670796.1">
    <property type="nucleotide sequence ID" value="NZ_BMOE01000002.1"/>
</dbReference>
<dbReference type="PANTHER" id="PTHR12993:SF29">
    <property type="entry name" value="BLR3841 PROTEIN"/>
    <property type="match status" value="1"/>
</dbReference>
<reference evidence="1" key="1">
    <citation type="journal article" date="2014" name="Int. J. Syst. Evol. Microbiol.">
        <title>Complete genome sequence of Corynebacterium casei LMG S-19264T (=DSM 44701T), isolated from a smear-ripened cheese.</title>
        <authorList>
            <consortium name="US DOE Joint Genome Institute (JGI-PGF)"/>
            <person name="Walter F."/>
            <person name="Albersmeier A."/>
            <person name="Kalinowski J."/>
            <person name="Ruckert C."/>
        </authorList>
    </citation>
    <scope>NUCLEOTIDE SEQUENCE</scope>
    <source>
        <strain evidence="1">JCM 14371</strain>
    </source>
</reference>
<evidence type="ECO:0000313" key="2">
    <source>
        <dbReference type="Proteomes" id="UP000635726"/>
    </source>
</evidence>
<comment type="caution">
    <text evidence="1">The sequence shown here is derived from an EMBL/GenBank/DDBJ whole genome shotgun (WGS) entry which is preliminary data.</text>
</comment>
<dbReference type="Proteomes" id="UP000635726">
    <property type="component" value="Unassembled WGS sequence"/>
</dbReference>
<dbReference type="AlphaFoldDB" id="A0A917PA19"/>
<dbReference type="SUPFAM" id="SSF102588">
    <property type="entry name" value="LmbE-like"/>
    <property type="match status" value="1"/>
</dbReference>
<dbReference type="InterPro" id="IPR024078">
    <property type="entry name" value="LmbE-like_dom_sf"/>
</dbReference>
<gene>
    <name evidence="1" type="ORF">GCM10008939_10810</name>
</gene>
<reference evidence="1" key="2">
    <citation type="submission" date="2020-09" db="EMBL/GenBank/DDBJ databases">
        <authorList>
            <person name="Sun Q."/>
            <person name="Ohkuma M."/>
        </authorList>
    </citation>
    <scope>NUCLEOTIDE SEQUENCE</scope>
    <source>
        <strain evidence="1">JCM 14371</strain>
    </source>
</reference>
<protein>
    <submittedName>
        <fullName evidence="1">PIG-L domain-containing protein</fullName>
    </submittedName>
</protein>
<accession>A0A917PA19</accession>
<proteinExistence type="predicted"/>
<organism evidence="1 2">
    <name type="scientific">Deinococcus aquiradiocola</name>
    <dbReference type="NCBI Taxonomy" id="393059"/>
    <lineage>
        <taxon>Bacteria</taxon>
        <taxon>Thermotogati</taxon>
        <taxon>Deinococcota</taxon>
        <taxon>Deinococci</taxon>
        <taxon>Deinococcales</taxon>
        <taxon>Deinococcaceae</taxon>
        <taxon>Deinococcus</taxon>
    </lineage>
</organism>
<keyword evidence="2" id="KW-1185">Reference proteome</keyword>
<dbReference type="GO" id="GO:0016811">
    <property type="term" value="F:hydrolase activity, acting on carbon-nitrogen (but not peptide) bonds, in linear amides"/>
    <property type="evidence" value="ECO:0007669"/>
    <property type="project" value="TreeGrafter"/>
</dbReference>
<dbReference type="PANTHER" id="PTHR12993">
    <property type="entry name" value="N-ACETYLGLUCOSAMINYL-PHOSPHATIDYLINOSITOL DE-N-ACETYLASE-RELATED"/>
    <property type="match status" value="1"/>
</dbReference>
<evidence type="ECO:0000313" key="1">
    <source>
        <dbReference type="EMBL" id="GGJ68263.1"/>
    </source>
</evidence>
<dbReference type="Pfam" id="PF02585">
    <property type="entry name" value="PIG-L"/>
    <property type="match status" value="1"/>
</dbReference>
<dbReference type="Gene3D" id="3.40.50.10320">
    <property type="entry name" value="LmbE-like"/>
    <property type="match status" value="1"/>
</dbReference>
<sequence>MAARVNGTPPRQAGLLDPAALTGPVWVVAPHPDDEALGCGALIAALTDAGQEVWALLLSDGGFSHPASAAYPRERLVRTRLAEWRAGLAVLGVPAERTAALGFPDGALAGHAQEIQEAARAAFRAAPPATVLLPWGRDPHPDHRAAWATLHAALPGPCRVLLYTVWLQERGQEGDWPAPGEARTLTFPPSGWADRKAAAIAAHATQLGTITDDPGGFTLAPDMIARAVREPETYFEVNP</sequence>